<dbReference type="Pfam" id="PF22837">
    <property type="entry name" value="M_Eco57I_C"/>
    <property type="match status" value="1"/>
</dbReference>
<dbReference type="Pfam" id="PF02384">
    <property type="entry name" value="N6_Mtase"/>
    <property type="match status" value="1"/>
</dbReference>
<keyword evidence="1" id="KW-0489">Methyltransferase</keyword>
<dbReference type="PRINTS" id="PR00507">
    <property type="entry name" value="N12N6MTFRASE"/>
</dbReference>
<evidence type="ECO:0000259" key="5">
    <source>
        <dbReference type="Pfam" id="PF02384"/>
    </source>
</evidence>
<dbReference type="PROSITE" id="PS00092">
    <property type="entry name" value="N6_MTASE"/>
    <property type="match status" value="1"/>
</dbReference>
<proteinExistence type="predicted"/>
<dbReference type="AlphaFoldDB" id="A0A813MXD8"/>
<sequence length="829" mass="96435">MLISKLIFYKAYVDNQTWSDLSPMAINDSIDNSEDLENIIWQYFDTFKEITGNFELLIGERSDIIFQIPFVSNAVIDLVKDVLDTGGHYNFSNIPFDIIGRIFEELIREDERHKLGQYFTPPHVIDLINAFAIQKGNDKVFDPSCGSGTFLVRAYERKKALLQEEDKGVKHELLLNEIYGNDLSGYPAYLSMLNLAIRNTKRPSYPRISNKDFFAITQHSKLKLHNEKGDVENKALPKFDAIIGNPPYTRQEDIGTMHGTQNKAQIQSLIKSECQINPSARTSIYAYFFYHANIFLKDKGYLAFIVQNSWLDTDYGIDLQRYLLNNYEIVAIMDSEVERFFPSASVNTNIVIARKRNDEEIRNTNIVKFILFTKPLAEILKKHKGANKFYDILINSNENLINEFYRLNCVNQDILSKYSKWGQFIKAPKIYFDIIKKGGEKFVPLSSLADVKFGLKTGCNDFFIVKDLTDSISDDNLRAIVYNPEKFSTIKEIKKENLRVVKNGFNEFWLIEKSVLKPFIKSSKDLNKYDINESDLISKIILINEEEAKEVKKSAYIYNYIKYGQRSQINERPTCKSRKYWYVMDNQNRPDLSFNRLINDFGRTYKGKLYYADVFNNIHLKNKKNESLWYYMNSTISWLIQQIYIRSNFGDGAGEIKVYELMEFPVTNIDLSNLKIDLGNTKSYKDEFGDLISLKSVNPNRTKLDSAILEAIGFKNKKDRDTILLELYKATYQLIDSRLQKAQSLKGVKVQRNKIELKVYVDQLKTSLLEGKYAAKNTYVFAKQLEKLVLEITSEKKLQNKILDAYWKEKFGKLFNQQEIANQDQMKLF</sequence>
<keyword evidence="3" id="KW-0949">S-adenosyl-L-methionine</keyword>
<dbReference type="GO" id="GO:0008170">
    <property type="term" value="F:N-methyltransferase activity"/>
    <property type="evidence" value="ECO:0007669"/>
    <property type="project" value="InterPro"/>
</dbReference>
<dbReference type="InterPro" id="IPR003356">
    <property type="entry name" value="DNA_methylase_A-5"/>
</dbReference>
<dbReference type="InterPro" id="IPR029063">
    <property type="entry name" value="SAM-dependent_MTases_sf"/>
</dbReference>
<dbReference type="PANTHER" id="PTHR33841">
    <property type="entry name" value="DNA METHYLTRANSFERASE YEEA-RELATED"/>
    <property type="match status" value="1"/>
</dbReference>
<feature type="domain" description="Type II methyltransferase M.Eco57I C-terminal" evidence="6">
    <location>
        <begin position="517"/>
        <end position="669"/>
    </location>
</feature>
<evidence type="ECO:0000256" key="4">
    <source>
        <dbReference type="ARBA" id="ARBA00022747"/>
    </source>
</evidence>
<dbReference type="GO" id="GO:0003677">
    <property type="term" value="F:DNA binding"/>
    <property type="evidence" value="ECO:0007669"/>
    <property type="project" value="InterPro"/>
</dbReference>
<evidence type="ECO:0008006" key="9">
    <source>
        <dbReference type="Google" id="ProtNLM"/>
    </source>
</evidence>
<dbReference type="InterPro" id="IPR050953">
    <property type="entry name" value="N4_N6_ade-DNA_methylase"/>
</dbReference>
<accession>A0A813MXD8</accession>
<evidence type="ECO:0000313" key="8">
    <source>
        <dbReference type="Proteomes" id="UP000663854"/>
    </source>
</evidence>
<dbReference type="SUPFAM" id="SSF53335">
    <property type="entry name" value="S-adenosyl-L-methionine-dependent methyltransferases"/>
    <property type="match status" value="1"/>
</dbReference>
<name>A0A813MXD8_9BILA</name>
<evidence type="ECO:0000256" key="1">
    <source>
        <dbReference type="ARBA" id="ARBA00022603"/>
    </source>
</evidence>
<gene>
    <name evidence="7" type="ORF">PYM288_LOCUS783</name>
</gene>
<evidence type="ECO:0000259" key="6">
    <source>
        <dbReference type="Pfam" id="PF22837"/>
    </source>
</evidence>
<dbReference type="GO" id="GO:0009307">
    <property type="term" value="P:DNA restriction-modification system"/>
    <property type="evidence" value="ECO:0007669"/>
    <property type="project" value="UniProtKB-KW"/>
</dbReference>
<comment type="caution">
    <text evidence="7">The sequence shown here is derived from an EMBL/GenBank/DDBJ whole genome shotgun (WGS) entry which is preliminary data.</text>
</comment>
<feature type="domain" description="DNA methylase adenine-specific" evidence="5">
    <location>
        <begin position="97"/>
        <end position="372"/>
    </location>
</feature>
<keyword evidence="2" id="KW-0808">Transferase</keyword>
<dbReference type="PANTHER" id="PTHR33841:SF5">
    <property type="entry name" value="DNA METHYLASE (MODIFICATION METHYLASE) (METHYLTRANSFERASE)-RELATED"/>
    <property type="match status" value="1"/>
</dbReference>
<evidence type="ECO:0000256" key="3">
    <source>
        <dbReference type="ARBA" id="ARBA00022691"/>
    </source>
</evidence>
<dbReference type="Gene3D" id="3.40.50.150">
    <property type="entry name" value="Vaccinia Virus protein VP39"/>
    <property type="match status" value="1"/>
</dbReference>
<dbReference type="InterPro" id="IPR054520">
    <property type="entry name" value="M_Eco57I_C"/>
</dbReference>
<dbReference type="GO" id="GO:0009007">
    <property type="term" value="F:site-specific DNA-methyltransferase (adenine-specific) activity"/>
    <property type="evidence" value="ECO:0007669"/>
    <property type="project" value="UniProtKB-EC"/>
</dbReference>
<evidence type="ECO:0000313" key="7">
    <source>
        <dbReference type="EMBL" id="CAF0728620.1"/>
    </source>
</evidence>
<organism evidence="7 8">
    <name type="scientific">Rotaria sordida</name>
    <dbReference type="NCBI Taxonomy" id="392033"/>
    <lineage>
        <taxon>Eukaryota</taxon>
        <taxon>Metazoa</taxon>
        <taxon>Spiralia</taxon>
        <taxon>Gnathifera</taxon>
        <taxon>Rotifera</taxon>
        <taxon>Eurotatoria</taxon>
        <taxon>Bdelloidea</taxon>
        <taxon>Philodinida</taxon>
        <taxon>Philodinidae</taxon>
        <taxon>Rotaria</taxon>
    </lineage>
</organism>
<protein>
    <recommendedName>
        <fullName evidence="9">Site-specific DNA-methyltransferase (adenine-specific)</fullName>
    </recommendedName>
</protein>
<dbReference type="GO" id="GO:0032259">
    <property type="term" value="P:methylation"/>
    <property type="evidence" value="ECO:0007669"/>
    <property type="project" value="UniProtKB-KW"/>
</dbReference>
<evidence type="ECO:0000256" key="2">
    <source>
        <dbReference type="ARBA" id="ARBA00022679"/>
    </source>
</evidence>
<dbReference type="InterPro" id="IPR002052">
    <property type="entry name" value="DNA_methylase_N6_adenine_CS"/>
</dbReference>
<keyword evidence="4" id="KW-0680">Restriction system</keyword>
<dbReference type="Proteomes" id="UP000663854">
    <property type="component" value="Unassembled WGS sequence"/>
</dbReference>
<dbReference type="EMBL" id="CAJNOH010000003">
    <property type="protein sequence ID" value="CAF0728620.1"/>
    <property type="molecule type" value="Genomic_DNA"/>
</dbReference>
<reference evidence="7" key="1">
    <citation type="submission" date="2021-02" db="EMBL/GenBank/DDBJ databases">
        <authorList>
            <person name="Nowell W R."/>
        </authorList>
    </citation>
    <scope>NUCLEOTIDE SEQUENCE</scope>
</reference>